<dbReference type="SUPFAM" id="SSF50685">
    <property type="entry name" value="Barwin-like endoglucanases"/>
    <property type="match status" value="1"/>
</dbReference>
<evidence type="ECO:0000256" key="1">
    <source>
        <dbReference type="SAM" id="MobiDB-lite"/>
    </source>
</evidence>
<evidence type="ECO:0000313" key="3">
    <source>
        <dbReference type="EMBL" id="CAF9930206.1"/>
    </source>
</evidence>
<feature type="compositionally biased region" description="Basic and acidic residues" evidence="1">
    <location>
        <begin position="89"/>
        <end position="102"/>
    </location>
</feature>
<feature type="region of interest" description="Disordered" evidence="1">
    <location>
        <begin position="76"/>
        <end position="104"/>
    </location>
</feature>
<dbReference type="Pfam" id="PF22514">
    <property type="entry name" value="EXPB1_D1"/>
    <property type="match status" value="1"/>
</dbReference>
<dbReference type="Gene3D" id="2.40.40.10">
    <property type="entry name" value="RlpA-like domain"/>
    <property type="match status" value="1"/>
</dbReference>
<dbReference type="InterPro" id="IPR036908">
    <property type="entry name" value="RlpA-like_sf"/>
</dbReference>
<organism evidence="3 4">
    <name type="scientific">Imshaugia aleurites</name>
    <dbReference type="NCBI Taxonomy" id="172621"/>
    <lineage>
        <taxon>Eukaryota</taxon>
        <taxon>Fungi</taxon>
        <taxon>Dikarya</taxon>
        <taxon>Ascomycota</taxon>
        <taxon>Pezizomycotina</taxon>
        <taxon>Lecanoromycetes</taxon>
        <taxon>OSLEUM clade</taxon>
        <taxon>Lecanoromycetidae</taxon>
        <taxon>Lecanorales</taxon>
        <taxon>Lecanorineae</taxon>
        <taxon>Parmeliaceae</taxon>
        <taxon>Imshaugia</taxon>
    </lineage>
</organism>
<feature type="chain" id="PRO_5034508066" description="Expansin-like EG45 domain-containing protein" evidence="2">
    <location>
        <begin position="18"/>
        <end position="271"/>
    </location>
</feature>
<reference evidence="3" key="1">
    <citation type="submission" date="2021-03" db="EMBL/GenBank/DDBJ databases">
        <authorList>
            <person name="Tagirdzhanova G."/>
        </authorList>
    </citation>
    <scope>NUCLEOTIDE SEQUENCE</scope>
</reference>
<keyword evidence="2" id="KW-0732">Signal</keyword>
<dbReference type="EMBL" id="CAJPDT010000056">
    <property type="protein sequence ID" value="CAF9930206.1"/>
    <property type="molecule type" value="Genomic_DNA"/>
</dbReference>
<accession>A0A8H3FQ82</accession>
<feature type="signal peptide" evidence="2">
    <location>
        <begin position="1"/>
        <end position="17"/>
    </location>
</feature>
<dbReference type="AlphaFoldDB" id="A0A8H3FQ82"/>
<evidence type="ECO:0008006" key="5">
    <source>
        <dbReference type="Google" id="ProtNLM"/>
    </source>
</evidence>
<sequence>MHLADIALLLLAGTAAATPREHWRGKWGHFHHHSSFPSLGPVSSGFAMPSGTGTAPFIPEGSVQVLDKAALPKALVSSSPSLTESDGDDTGKEPAKPEEEPRLTSFLQRQQQYGLNDGNNSPNCNAATVSCGFYNSPGYNAAVSQNLFGAASGKTGTCGTCWQLDPVSNPYAADTTATVSGLNSIVVMVNNLCPASTNKVDCGQATLQDTNFAGANVNFDLCKDDGAAAALFGTSGITMAFGNATEVSCNLWSGSQNYTTGTMPSMPTETS</sequence>
<name>A0A8H3FQ82_9LECA</name>
<dbReference type="Proteomes" id="UP000664534">
    <property type="component" value="Unassembled WGS sequence"/>
</dbReference>
<protein>
    <recommendedName>
        <fullName evidence="5">Expansin-like EG45 domain-containing protein</fullName>
    </recommendedName>
</protein>
<dbReference type="OrthoDB" id="5823761at2759"/>
<comment type="caution">
    <text evidence="3">The sequence shown here is derived from an EMBL/GenBank/DDBJ whole genome shotgun (WGS) entry which is preliminary data.</text>
</comment>
<evidence type="ECO:0000313" key="4">
    <source>
        <dbReference type="Proteomes" id="UP000664534"/>
    </source>
</evidence>
<evidence type="ECO:0000256" key="2">
    <source>
        <dbReference type="SAM" id="SignalP"/>
    </source>
</evidence>
<proteinExistence type="predicted"/>
<gene>
    <name evidence="3" type="ORF">IMSHALPRED_008114</name>
</gene>
<keyword evidence="4" id="KW-1185">Reference proteome</keyword>